<name>A0A5P8VVC3_9NOSO</name>
<dbReference type="Proteomes" id="UP000326678">
    <property type="component" value="Chromosome Gxm1"/>
</dbReference>
<protein>
    <submittedName>
        <fullName evidence="1">Uncharacterized protein</fullName>
    </submittedName>
</protein>
<evidence type="ECO:0000313" key="1">
    <source>
        <dbReference type="EMBL" id="QFS44297.1"/>
    </source>
</evidence>
<dbReference type="EMBL" id="CP045226">
    <property type="protein sequence ID" value="QFS44297.1"/>
    <property type="molecule type" value="Genomic_DNA"/>
</dbReference>
<keyword evidence="2" id="KW-1185">Reference proteome</keyword>
<organism evidence="1 2">
    <name type="scientific">Nostoc sphaeroides CCNUC1</name>
    <dbReference type="NCBI Taxonomy" id="2653204"/>
    <lineage>
        <taxon>Bacteria</taxon>
        <taxon>Bacillati</taxon>
        <taxon>Cyanobacteriota</taxon>
        <taxon>Cyanophyceae</taxon>
        <taxon>Nostocales</taxon>
        <taxon>Nostocaceae</taxon>
        <taxon>Nostoc</taxon>
    </lineage>
</organism>
<accession>A0A5P8VVC3</accession>
<sequence>MSDRDCAVNYSSIIKKNQGNLDREVEKLFSQGISTGFQEIGIA</sequence>
<proteinExistence type="predicted"/>
<evidence type="ECO:0000313" key="2">
    <source>
        <dbReference type="Proteomes" id="UP000326678"/>
    </source>
</evidence>
<reference evidence="1 2" key="1">
    <citation type="submission" date="2019-10" db="EMBL/GenBank/DDBJ databases">
        <title>Genomic and transcriptomic insights into the perfect genentic adaptation of a filamentous nitrogen-fixing cyanobacterium to rice fields.</title>
        <authorList>
            <person name="Chen Z."/>
        </authorList>
    </citation>
    <scope>NUCLEOTIDE SEQUENCE [LARGE SCALE GENOMIC DNA]</scope>
    <source>
        <strain evidence="1">CCNUC1</strain>
    </source>
</reference>
<gene>
    <name evidence="1" type="ORF">GXM_01770</name>
</gene>
<dbReference type="KEGG" id="nsh:GXM_01770"/>
<dbReference type="AlphaFoldDB" id="A0A5P8VVC3"/>